<feature type="compositionally biased region" description="Gly residues" evidence="1">
    <location>
        <begin position="520"/>
        <end position="536"/>
    </location>
</feature>
<evidence type="ECO:0000313" key="4">
    <source>
        <dbReference type="EMBL" id="ALS01078.1"/>
    </source>
</evidence>
<feature type="domain" description="TPM" evidence="3">
    <location>
        <begin position="41"/>
        <end position="167"/>
    </location>
</feature>
<organism evidence="4 5">
    <name type="scientific">Enterococcus silesiacus</name>
    <dbReference type="NCBI Taxonomy" id="332949"/>
    <lineage>
        <taxon>Bacteria</taxon>
        <taxon>Bacillati</taxon>
        <taxon>Bacillota</taxon>
        <taxon>Bacilli</taxon>
        <taxon>Lactobacillales</taxon>
        <taxon>Enterococcaceae</taxon>
        <taxon>Enterococcus</taxon>
    </lineage>
</organism>
<feature type="compositionally biased region" description="Low complexity" evidence="1">
    <location>
        <begin position="509"/>
        <end position="519"/>
    </location>
</feature>
<dbReference type="Pfam" id="PF04536">
    <property type="entry name" value="TPM_phosphatase"/>
    <property type="match status" value="1"/>
</dbReference>
<feature type="region of interest" description="Disordered" evidence="1">
    <location>
        <begin position="509"/>
        <end position="536"/>
    </location>
</feature>
<dbReference type="PANTHER" id="PTHR30373:SF2">
    <property type="entry name" value="UPF0603 PROTEIN YGCG"/>
    <property type="match status" value="1"/>
</dbReference>
<dbReference type="InterPro" id="IPR007621">
    <property type="entry name" value="TPM_dom"/>
</dbReference>
<evidence type="ECO:0000256" key="1">
    <source>
        <dbReference type="SAM" id="MobiDB-lite"/>
    </source>
</evidence>
<keyword evidence="2" id="KW-1133">Transmembrane helix</keyword>
<protein>
    <recommendedName>
        <fullName evidence="3">TPM domain-containing protein</fullName>
    </recommendedName>
</protein>
<dbReference type="PANTHER" id="PTHR30373">
    <property type="entry name" value="UPF0603 PROTEIN YGCG"/>
    <property type="match status" value="1"/>
</dbReference>
<evidence type="ECO:0000313" key="5">
    <source>
        <dbReference type="Proteomes" id="UP000065511"/>
    </source>
</evidence>
<proteinExistence type="predicted"/>
<feature type="transmembrane region" description="Helical" evidence="2">
    <location>
        <begin position="210"/>
        <end position="232"/>
    </location>
</feature>
<reference evidence="4 5" key="1">
    <citation type="submission" date="2015-12" db="EMBL/GenBank/DDBJ databases">
        <authorList>
            <person name="Lauer A."/>
            <person name="Humrighouse B."/>
            <person name="Loparev V."/>
            <person name="Shewmaker P.L."/>
            <person name="Whitney A.M."/>
            <person name="McLaughlin R.W."/>
        </authorList>
    </citation>
    <scope>NUCLEOTIDE SEQUENCE [LARGE SCALE GENOMIC DNA]</scope>
    <source>
        <strain evidence="4 5">LMG 23085</strain>
    </source>
</reference>
<name>A0ABN4J5J7_9ENTE</name>
<dbReference type="Proteomes" id="UP000065511">
    <property type="component" value="Chromosome"/>
</dbReference>
<dbReference type="EMBL" id="CP013614">
    <property type="protein sequence ID" value="ALS01078.1"/>
    <property type="molecule type" value="Genomic_DNA"/>
</dbReference>
<evidence type="ECO:0000259" key="3">
    <source>
        <dbReference type="Pfam" id="PF04536"/>
    </source>
</evidence>
<keyword evidence="5" id="KW-1185">Reference proteome</keyword>
<keyword evidence="2" id="KW-0812">Transmembrane</keyword>
<accession>A0ABN4J5J7</accession>
<keyword evidence="2" id="KW-0472">Membrane</keyword>
<evidence type="ECO:0000256" key="2">
    <source>
        <dbReference type="SAM" id="Phobius"/>
    </source>
</evidence>
<sequence length="536" mass="61542">MNQDFMKRKLQRISNRIFILLVLIVGTCYFTEDAIADSFFVDDQAQLLSGQTKELIIQANERDLQQLTGAPQFVVKTIKRLPKDQSIESYAVETFEKLGIGSKELDNGFLFVLALDDRKYRLEVGYGVEDIITDSMKSELVPFEIEALFRAEKYDEGISKISQNVIDTVKQRYGNYELSKQEVTKVKEQVNTAREPDQGIVDSIVLVLKWGLYLSAFVILMVVIYYGSIYLIQSDAKNNAYFKPLRNKKVFIPSDSTKVSFFEKIDGSYLIPMFFAHFNRYERLEKKIAQCFFEDTIIDLGRKINKGNLERIPQKNRRTYFEMSIELAAPLWPDYYLMTQNSLFDQVQLERANEQLKSGLMEKYEEMKQLLANFLLARQNTDKVKRLVQKFVKAQKLKKPQQEHLLIMLTLYFLLAKENTLASDFSERLTQKLPDQIPKAYRKARKRIKYIDTSYYKEVSKDIYDMLFITELSGVELKKYKYMNHLGIMTYLDFLSVLLGSASNSHYDGPSSGSSSSSGSTGGGGSSGGGGFSGGW</sequence>
<dbReference type="Gene3D" id="3.10.310.50">
    <property type="match status" value="1"/>
</dbReference>
<gene>
    <name evidence="4" type="ORF">ATZ33_06755</name>
</gene>